<name>A0A5N5CZH9_9PEZI</name>
<sequence length="504" mass="55714">MRIACLFPLLLHAAVAAAADGAPALNLTLTPHFPQNGTASLDGVLVIESPDVGSNETLVTLPLTITSNIPTARYDGDALQADDDDGPLPLVIIDDEPSNIQMRYWNTTRATSGNVTVRFTAYPRQVETDDPFGPLFDIRQNDNGLVGSAWALVPTPSSDQSTNYTISWAWDLSHSPSWTRGVWTWGESSSSSSSPIVSVNTLDHLQYTFWAVGNITSYPAADSASSSDFGMYWLVPPPFNTTAVATFVQNFFAFSTSFWHDTSNDPYRIFVRWNANLMGGGTALYRSFTFGYNNASTTGEHDLELLLAHEMTHNWPTMEGSNANITNFVEGSAEFYSLRLMWRGGFMDDSAYLAEMNSRVAYYYNDPYVNASDAAVQDDPWGDLRLQKIPYGRGLIWLANLDAELRERWNGTVSLDVLELALLERVRGGLSYTLEDFFGLLRQYLGDYAVAEYEQIATGSPLLKLRDGSLGPCFDVVQTASNPTVWQWQWKTGANATNSTTCVI</sequence>
<keyword evidence="3" id="KW-1185">Reference proteome</keyword>
<gene>
    <name evidence="2" type="ORF">DBV05_g10659</name>
</gene>
<reference evidence="2 3" key="1">
    <citation type="journal article" date="2019" name="Sci. Rep.">
        <title>A multi-omics analysis of the grapevine pathogen Lasiodiplodia theobromae reveals that temperature affects the expression of virulence- and pathogenicity-related genes.</title>
        <authorList>
            <person name="Felix C."/>
            <person name="Meneses R."/>
            <person name="Goncalves M.F.M."/>
            <person name="Tilleman L."/>
            <person name="Duarte A.S."/>
            <person name="Jorrin-Novo J.V."/>
            <person name="Van de Peer Y."/>
            <person name="Deforce D."/>
            <person name="Van Nieuwerburgh F."/>
            <person name="Esteves A.C."/>
            <person name="Alves A."/>
        </authorList>
    </citation>
    <scope>NUCLEOTIDE SEQUENCE [LARGE SCALE GENOMIC DNA]</scope>
    <source>
        <strain evidence="2 3">LA-SOL3</strain>
    </source>
</reference>
<feature type="chain" id="PRO_5024828831" description="Peptidase M61 catalytic domain-containing protein" evidence="1">
    <location>
        <begin position="19"/>
        <end position="504"/>
    </location>
</feature>
<dbReference type="Gene3D" id="1.10.390.10">
    <property type="entry name" value="Neutral Protease Domain 2"/>
    <property type="match status" value="1"/>
</dbReference>
<comment type="caution">
    <text evidence="2">The sequence shown here is derived from an EMBL/GenBank/DDBJ whole genome shotgun (WGS) entry which is preliminary data.</text>
</comment>
<evidence type="ECO:0000313" key="2">
    <source>
        <dbReference type="EMBL" id="KAB2570672.1"/>
    </source>
</evidence>
<organism evidence="2 3">
    <name type="scientific">Lasiodiplodia theobromae</name>
    <dbReference type="NCBI Taxonomy" id="45133"/>
    <lineage>
        <taxon>Eukaryota</taxon>
        <taxon>Fungi</taxon>
        <taxon>Dikarya</taxon>
        <taxon>Ascomycota</taxon>
        <taxon>Pezizomycotina</taxon>
        <taxon>Dothideomycetes</taxon>
        <taxon>Dothideomycetes incertae sedis</taxon>
        <taxon>Botryosphaeriales</taxon>
        <taxon>Botryosphaeriaceae</taxon>
        <taxon>Lasiodiplodia</taxon>
    </lineage>
</organism>
<dbReference type="AlphaFoldDB" id="A0A5N5CZH9"/>
<dbReference type="Proteomes" id="UP000325902">
    <property type="component" value="Unassembled WGS sequence"/>
</dbReference>
<evidence type="ECO:0000313" key="3">
    <source>
        <dbReference type="Proteomes" id="UP000325902"/>
    </source>
</evidence>
<evidence type="ECO:0008006" key="4">
    <source>
        <dbReference type="Google" id="ProtNLM"/>
    </source>
</evidence>
<proteinExistence type="predicted"/>
<accession>A0A5N5CZH9</accession>
<dbReference type="OrthoDB" id="626167at2759"/>
<dbReference type="InterPro" id="IPR027268">
    <property type="entry name" value="Peptidase_M4/M1_CTD_sf"/>
</dbReference>
<evidence type="ECO:0000256" key="1">
    <source>
        <dbReference type="SAM" id="SignalP"/>
    </source>
</evidence>
<keyword evidence="1" id="KW-0732">Signal</keyword>
<protein>
    <recommendedName>
        <fullName evidence="4">Peptidase M61 catalytic domain-containing protein</fullName>
    </recommendedName>
</protein>
<dbReference type="EMBL" id="VCHE01000126">
    <property type="protein sequence ID" value="KAB2570672.1"/>
    <property type="molecule type" value="Genomic_DNA"/>
</dbReference>
<feature type="signal peptide" evidence="1">
    <location>
        <begin position="1"/>
        <end position="18"/>
    </location>
</feature>